<dbReference type="PANTHER" id="PTHR46796:SF6">
    <property type="entry name" value="ARAC SUBFAMILY"/>
    <property type="match status" value="1"/>
</dbReference>
<dbReference type="PANTHER" id="PTHR46796">
    <property type="entry name" value="HTH-TYPE TRANSCRIPTIONAL ACTIVATOR RHAS-RELATED"/>
    <property type="match status" value="1"/>
</dbReference>
<keyword evidence="3" id="KW-0804">Transcription</keyword>
<gene>
    <name evidence="5" type="ORF">QO034_14415</name>
</gene>
<dbReference type="EMBL" id="JASNJE010000018">
    <property type="protein sequence ID" value="MDK3074302.1"/>
    <property type="molecule type" value="Genomic_DNA"/>
</dbReference>
<dbReference type="Pfam" id="PF12833">
    <property type="entry name" value="HTH_18"/>
    <property type="match status" value="1"/>
</dbReference>
<comment type="caution">
    <text evidence="5">The sequence shown here is derived from an EMBL/GenBank/DDBJ whole genome shotgun (WGS) entry which is preliminary data.</text>
</comment>
<evidence type="ECO:0000256" key="2">
    <source>
        <dbReference type="ARBA" id="ARBA00023125"/>
    </source>
</evidence>
<sequence>MIDQAFFNPQGLYSEIGHYKLPGRSVMRGYLFSSRNSLQLAECRNAEASVGRFGLDGMSVANVRSTGHDVAVSEVMHTTVIVPLTGKLISSTLSEETQAHTGGMLVFPPNRRQTRVIADKNGRFNAVNILIPYNEIRDALLRLEYSPRAVRRLNGIEGWLDGGALPAVAGFRALVATLHGEICQGGAVIRWDSTRKAWRRLIVDKLAEVLASAEDMLISPDLAPAVRNAYVEKALDYMRANHTTIAPVADVAKSCGISTRTLEQAFRQNLGITPYQAITEMRLDTARRLLSDPDRVQSVTEIALVCGISHLGRFAKQYQSRFGELPSETMR</sequence>
<evidence type="ECO:0000259" key="4">
    <source>
        <dbReference type="PROSITE" id="PS01124"/>
    </source>
</evidence>
<keyword evidence="1" id="KW-0805">Transcription regulation</keyword>
<evidence type="ECO:0000313" key="5">
    <source>
        <dbReference type="EMBL" id="MDK3074302.1"/>
    </source>
</evidence>
<accession>A0ABT7FGQ5</accession>
<reference evidence="5 6" key="1">
    <citation type="submission" date="2023-05" db="EMBL/GenBank/DDBJ databases">
        <title>Sedimentitalea sp. nov. JM2-8.</title>
        <authorList>
            <person name="Huang J."/>
        </authorList>
    </citation>
    <scope>NUCLEOTIDE SEQUENCE [LARGE SCALE GENOMIC DNA]</scope>
    <source>
        <strain evidence="5 6">JM2-8</strain>
    </source>
</reference>
<proteinExistence type="predicted"/>
<evidence type="ECO:0000256" key="3">
    <source>
        <dbReference type="ARBA" id="ARBA00023163"/>
    </source>
</evidence>
<dbReference type="PROSITE" id="PS01124">
    <property type="entry name" value="HTH_ARAC_FAMILY_2"/>
    <property type="match status" value="1"/>
</dbReference>
<evidence type="ECO:0000256" key="1">
    <source>
        <dbReference type="ARBA" id="ARBA00023015"/>
    </source>
</evidence>
<keyword evidence="6" id="KW-1185">Reference proteome</keyword>
<organism evidence="5 6">
    <name type="scientific">Sedimentitalea xiamensis</name>
    <dbReference type="NCBI Taxonomy" id="3050037"/>
    <lineage>
        <taxon>Bacteria</taxon>
        <taxon>Pseudomonadati</taxon>
        <taxon>Pseudomonadota</taxon>
        <taxon>Alphaproteobacteria</taxon>
        <taxon>Rhodobacterales</taxon>
        <taxon>Paracoccaceae</taxon>
        <taxon>Sedimentitalea</taxon>
    </lineage>
</organism>
<protein>
    <submittedName>
        <fullName evidence="5">Helix-turn-helix transcriptional regulator</fullName>
    </submittedName>
</protein>
<dbReference type="PROSITE" id="PS00041">
    <property type="entry name" value="HTH_ARAC_FAMILY_1"/>
    <property type="match status" value="1"/>
</dbReference>
<dbReference type="InterPro" id="IPR018062">
    <property type="entry name" value="HTH_AraC-typ_CS"/>
</dbReference>
<dbReference type="InterPro" id="IPR050204">
    <property type="entry name" value="AraC_XylS_family_regulators"/>
</dbReference>
<dbReference type="SMART" id="SM00342">
    <property type="entry name" value="HTH_ARAC"/>
    <property type="match status" value="1"/>
</dbReference>
<dbReference type="InterPro" id="IPR018060">
    <property type="entry name" value="HTH_AraC"/>
</dbReference>
<dbReference type="Gene3D" id="1.10.10.60">
    <property type="entry name" value="Homeodomain-like"/>
    <property type="match status" value="1"/>
</dbReference>
<dbReference type="Proteomes" id="UP001227126">
    <property type="component" value="Unassembled WGS sequence"/>
</dbReference>
<feature type="domain" description="HTH araC/xylS-type" evidence="4">
    <location>
        <begin position="232"/>
        <end position="331"/>
    </location>
</feature>
<dbReference type="RefSeq" id="WP_284486235.1">
    <property type="nucleotide sequence ID" value="NZ_JASNJE010000018.1"/>
</dbReference>
<dbReference type="SUPFAM" id="SSF46689">
    <property type="entry name" value="Homeodomain-like"/>
    <property type="match status" value="2"/>
</dbReference>
<evidence type="ECO:0000313" key="6">
    <source>
        <dbReference type="Proteomes" id="UP001227126"/>
    </source>
</evidence>
<keyword evidence="2" id="KW-0238">DNA-binding</keyword>
<name>A0ABT7FGQ5_9RHOB</name>
<dbReference type="InterPro" id="IPR009057">
    <property type="entry name" value="Homeodomain-like_sf"/>
</dbReference>